<keyword evidence="2" id="KW-1185">Reference proteome</keyword>
<gene>
    <name evidence="1" type="ORF">MCNF_36400</name>
</gene>
<reference evidence="1" key="2">
    <citation type="submission" date="2020-02" db="EMBL/GenBank/DDBJ databases">
        <authorList>
            <person name="Matsumoto Y."/>
            <person name="Motooka D."/>
            <person name="Nakamura S."/>
        </authorList>
    </citation>
    <scope>NUCLEOTIDE SEQUENCE</scope>
    <source>
        <strain evidence="1">JCM 13671</strain>
    </source>
</reference>
<organism evidence="1 2">
    <name type="scientific">Mycolicibacterium confluentis</name>
    <dbReference type="NCBI Taxonomy" id="28047"/>
    <lineage>
        <taxon>Bacteria</taxon>
        <taxon>Bacillati</taxon>
        <taxon>Actinomycetota</taxon>
        <taxon>Actinomycetes</taxon>
        <taxon>Mycobacteriales</taxon>
        <taxon>Mycobacteriaceae</taxon>
        <taxon>Mycolicibacterium</taxon>
    </lineage>
</organism>
<evidence type="ECO:0000313" key="1">
    <source>
        <dbReference type="EMBL" id="BBZ35035.1"/>
    </source>
</evidence>
<dbReference type="InterPro" id="IPR011990">
    <property type="entry name" value="TPR-like_helical_dom_sf"/>
</dbReference>
<dbReference type="AlphaFoldDB" id="A0A7I7Y071"/>
<protein>
    <submittedName>
        <fullName evidence="1">Uncharacterized protein</fullName>
    </submittedName>
</protein>
<proteinExistence type="predicted"/>
<accession>A0A7I7Y071</accession>
<dbReference type="EMBL" id="AP022612">
    <property type="protein sequence ID" value="BBZ35035.1"/>
    <property type="molecule type" value="Genomic_DNA"/>
</dbReference>
<sequence length="269" mass="28419">MRAVSRSFSSVSLESAAFGECPGTWPLPAAEAPAEAWWRAVAAAGQGHYGQAYSELAGVRRCELDGPLRSLALSTHASLLRQLGWHGLARGWDGRALLAAGDDVEARLDALVGLAADALGMARFAASERLLFAARDVMADGGHPDRAAVRVQWVSAELAMATGHGDTALDHARRGVELAQGQRSVRHRVKSDVVLAAALCCAGRVDDARTHAEKVLDETAHHGLIPLHWAVASLLCGIGSATRPDAEIAQIRDAAAKLVEHRGGVWCAR</sequence>
<reference evidence="1" key="1">
    <citation type="journal article" date="2019" name="Emerg. Microbes Infect.">
        <title>Comprehensive subspecies identification of 175 nontuberculous mycobacteria species based on 7547 genomic profiles.</title>
        <authorList>
            <person name="Matsumoto Y."/>
            <person name="Kinjo T."/>
            <person name="Motooka D."/>
            <person name="Nabeya D."/>
            <person name="Jung N."/>
            <person name="Uechi K."/>
            <person name="Horii T."/>
            <person name="Iida T."/>
            <person name="Fujita J."/>
            <person name="Nakamura S."/>
        </authorList>
    </citation>
    <scope>NUCLEOTIDE SEQUENCE [LARGE SCALE GENOMIC DNA]</scope>
    <source>
        <strain evidence="1">JCM 13671</strain>
    </source>
</reference>
<evidence type="ECO:0000313" key="2">
    <source>
        <dbReference type="Proteomes" id="UP000466931"/>
    </source>
</evidence>
<dbReference type="Proteomes" id="UP000466931">
    <property type="component" value="Chromosome"/>
</dbReference>
<dbReference type="SUPFAM" id="SSF48452">
    <property type="entry name" value="TPR-like"/>
    <property type="match status" value="1"/>
</dbReference>
<name>A0A7I7Y071_9MYCO</name>